<keyword evidence="3" id="KW-1185">Reference proteome</keyword>
<accession>A0ABQ8MVX3</accession>
<feature type="region of interest" description="Disordered" evidence="1">
    <location>
        <begin position="191"/>
        <end position="217"/>
    </location>
</feature>
<feature type="compositionally biased region" description="Low complexity" evidence="1">
    <location>
        <begin position="132"/>
        <end position="145"/>
    </location>
</feature>
<feature type="region of interest" description="Disordered" evidence="1">
    <location>
        <begin position="109"/>
        <end position="145"/>
    </location>
</feature>
<dbReference type="Proteomes" id="UP000830375">
    <property type="component" value="Unassembled WGS sequence"/>
</dbReference>
<gene>
    <name evidence="2" type="ORF">H4Q32_029326</name>
</gene>
<evidence type="ECO:0000313" key="3">
    <source>
        <dbReference type="Proteomes" id="UP000830375"/>
    </source>
</evidence>
<feature type="region of interest" description="Disordered" evidence="1">
    <location>
        <begin position="17"/>
        <end position="94"/>
    </location>
</feature>
<organism evidence="2 3">
    <name type="scientific">Labeo rohita</name>
    <name type="common">Indian major carp</name>
    <name type="synonym">Cyprinus rohita</name>
    <dbReference type="NCBI Taxonomy" id="84645"/>
    <lineage>
        <taxon>Eukaryota</taxon>
        <taxon>Metazoa</taxon>
        <taxon>Chordata</taxon>
        <taxon>Craniata</taxon>
        <taxon>Vertebrata</taxon>
        <taxon>Euteleostomi</taxon>
        <taxon>Actinopterygii</taxon>
        <taxon>Neopterygii</taxon>
        <taxon>Teleostei</taxon>
        <taxon>Ostariophysi</taxon>
        <taxon>Cypriniformes</taxon>
        <taxon>Cyprinidae</taxon>
        <taxon>Labeoninae</taxon>
        <taxon>Labeonini</taxon>
        <taxon>Labeo</taxon>
    </lineage>
</organism>
<dbReference type="PANTHER" id="PTHR33066">
    <property type="entry name" value="INTEGRASE_SAM-LIKE_N DOMAIN-CONTAINING PROTEIN"/>
    <property type="match status" value="1"/>
</dbReference>
<name>A0ABQ8MVX3_LABRO</name>
<comment type="caution">
    <text evidence="2">The sequence shown here is derived from an EMBL/GenBank/DDBJ whole genome shotgun (WGS) entry which is preliminary data.</text>
</comment>
<reference evidence="2 3" key="1">
    <citation type="submission" date="2022-01" db="EMBL/GenBank/DDBJ databases">
        <title>A high-quality chromosome-level genome assembly of rohu carp, Labeo rohita.</title>
        <authorList>
            <person name="Arick M.A. II"/>
            <person name="Hsu C.-Y."/>
            <person name="Magbanua Z."/>
            <person name="Pechanova O."/>
            <person name="Grover C."/>
            <person name="Miller E."/>
            <person name="Thrash A."/>
            <person name="Ezzel L."/>
            <person name="Alam S."/>
            <person name="Benzie J."/>
            <person name="Hamilton M."/>
            <person name="Karsi A."/>
            <person name="Lawrence M.L."/>
            <person name="Peterson D.G."/>
        </authorList>
    </citation>
    <scope>NUCLEOTIDE SEQUENCE [LARGE SCALE GENOMIC DNA]</scope>
    <source>
        <strain evidence="3">BAU-BD-2019</strain>
        <tissue evidence="2">Blood</tissue>
    </source>
</reference>
<evidence type="ECO:0000256" key="1">
    <source>
        <dbReference type="SAM" id="MobiDB-lite"/>
    </source>
</evidence>
<dbReference type="PANTHER" id="PTHR33066:SF2">
    <property type="entry name" value="FILAGGRIN-2-LIKE"/>
    <property type="match status" value="1"/>
</dbReference>
<dbReference type="EMBL" id="JACTAM010000003">
    <property type="protein sequence ID" value="KAI2666989.1"/>
    <property type="molecule type" value="Genomic_DNA"/>
</dbReference>
<protein>
    <submittedName>
        <fullName evidence="2">Uncharacterized protein</fullName>
    </submittedName>
</protein>
<sequence length="494" mass="51640">MPTCLGHVEETLVLVSGPGAGSSLSPHNASDKRVPHRLGSGHEWPPRPRSVEWSPSSLALQLPGDAGRVSGPLRAGPSGEGHGPPHSSVPVSNQCPWEISLPTLSVLQGAAVSSEPTPQSSARRRSGARELATPAGVSTAASSAVSCRSSVTGHRTSSVETTAKCVCMGPAHCEARLSHPIRRSAAAFQLSRAGSGNGTGSRNSEEGGHRGGPSSRQGVQVLQPVLHCSEEGWGPASLFRSETTESFSYEVEVQNTDYQSSGVTNQVRGLVCDDRSKRRLLPCLHPSSTQKVPEVCFQGEAYQYRVLPFGLALSPRTFTKCSDSAASAHSITSTAGLETERQEECAVYTSSRLRDYGECAMSPLVLSDLSSSTGAGCHGTDVAEASSVRFSPDHSAPGSSGEIAPGRGPSSFSSPVLKGNLPMGDSRQEGSPLSGGRHHPPPSPGVVEVMGVAPEGAHLVASGLSTEVVETILQSRAPSTRKLYTLKWTLFTSW</sequence>
<evidence type="ECO:0000313" key="2">
    <source>
        <dbReference type="EMBL" id="KAI2666989.1"/>
    </source>
</evidence>
<feature type="region of interest" description="Disordered" evidence="1">
    <location>
        <begin position="389"/>
        <end position="446"/>
    </location>
</feature>
<proteinExistence type="predicted"/>